<gene>
    <name evidence="3" type="ORF">M011DRAFT_370434</name>
</gene>
<name>A0A6A6V1E8_9PLEO</name>
<feature type="non-terminal residue" evidence="3">
    <location>
        <position position="311"/>
    </location>
</feature>
<evidence type="ECO:0000313" key="3">
    <source>
        <dbReference type="EMBL" id="KAF2743141.1"/>
    </source>
</evidence>
<dbReference type="PANTHER" id="PTHR11560">
    <property type="entry name" value="39S RIBOSOMAL PROTEIN L10, MITOCHONDRIAL"/>
    <property type="match status" value="1"/>
</dbReference>
<feature type="region of interest" description="Disordered" evidence="2">
    <location>
        <begin position="34"/>
        <end position="70"/>
    </location>
</feature>
<evidence type="ECO:0008006" key="5">
    <source>
        <dbReference type="Google" id="ProtNLM"/>
    </source>
</evidence>
<feature type="compositionally biased region" description="Low complexity" evidence="2">
    <location>
        <begin position="34"/>
        <end position="44"/>
    </location>
</feature>
<dbReference type="Proteomes" id="UP000799440">
    <property type="component" value="Unassembled WGS sequence"/>
</dbReference>
<dbReference type="InterPro" id="IPR047865">
    <property type="entry name" value="Ribosomal_uL10_bac_type"/>
</dbReference>
<dbReference type="Gene3D" id="3.30.70.1730">
    <property type="match status" value="1"/>
</dbReference>
<proteinExistence type="inferred from homology"/>
<dbReference type="EMBL" id="MU006600">
    <property type="protein sequence ID" value="KAF2743141.1"/>
    <property type="molecule type" value="Genomic_DNA"/>
</dbReference>
<organism evidence="3 4">
    <name type="scientific">Sporormia fimetaria CBS 119925</name>
    <dbReference type="NCBI Taxonomy" id="1340428"/>
    <lineage>
        <taxon>Eukaryota</taxon>
        <taxon>Fungi</taxon>
        <taxon>Dikarya</taxon>
        <taxon>Ascomycota</taxon>
        <taxon>Pezizomycotina</taxon>
        <taxon>Dothideomycetes</taxon>
        <taxon>Pleosporomycetidae</taxon>
        <taxon>Pleosporales</taxon>
        <taxon>Sporormiaceae</taxon>
        <taxon>Sporormia</taxon>
    </lineage>
</organism>
<keyword evidence="4" id="KW-1185">Reference proteome</keyword>
<evidence type="ECO:0000256" key="2">
    <source>
        <dbReference type="SAM" id="MobiDB-lite"/>
    </source>
</evidence>
<sequence length="311" mass="34076">MPPRIRLRPRALHLRVSAPHSPLTHTYASLATATTPAPAIHTSPESVSIRRYPPTQPPSHKPPETRKSQLHRQYQSLLRSSPLILLFQHNNILAVEWMSLRRELAAALQKVDAELAGSQEPIADEIKLQVIQTGIFASALDIVEYYDPVKPTLEGEDMVHGLSSRAYEIAQKRKRKLKSGLEPLLSGPLAVVAFPTVSPQHLKAVLSTISPSKEFPAPKRKANPEYHSLEVQGGLAKLMLLGARVEGKVFDYEGTKWIGGIEGGLGGLRAQLVAMLQGVGASLTGALEGASRSLYMTVESRRMDMEEKEKG</sequence>
<comment type="similarity">
    <text evidence="1">Belongs to the universal ribosomal protein uL10 family.</text>
</comment>
<dbReference type="OrthoDB" id="360689at2759"/>
<dbReference type="InterPro" id="IPR043141">
    <property type="entry name" value="Ribosomal_uL10-like_sf"/>
</dbReference>
<evidence type="ECO:0000313" key="4">
    <source>
        <dbReference type="Proteomes" id="UP000799440"/>
    </source>
</evidence>
<dbReference type="SUPFAM" id="SSF160369">
    <property type="entry name" value="Ribosomal protein L10-like"/>
    <property type="match status" value="1"/>
</dbReference>
<reference evidence="3" key="1">
    <citation type="journal article" date="2020" name="Stud. Mycol.">
        <title>101 Dothideomycetes genomes: a test case for predicting lifestyles and emergence of pathogens.</title>
        <authorList>
            <person name="Haridas S."/>
            <person name="Albert R."/>
            <person name="Binder M."/>
            <person name="Bloem J."/>
            <person name="Labutti K."/>
            <person name="Salamov A."/>
            <person name="Andreopoulos B."/>
            <person name="Baker S."/>
            <person name="Barry K."/>
            <person name="Bills G."/>
            <person name="Bluhm B."/>
            <person name="Cannon C."/>
            <person name="Castanera R."/>
            <person name="Culley D."/>
            <person name="Daum C."/>
            <person name="Ezra D."/>
            <person name="Gonzalez J."/>
            <person name="Henrissat B."/>
            <person name="Kuo A."/>
            <person name="Liang C."/>
            <person name="Lipzen A."/>
            <person name="Lutzoni F."/>
            <person name="Magnuson J."/>
            <person name="Mondo S."/>
            <person name="Nolan M."/>
            <person name="Ohm R."/>
            <person name="Pangilinan J."/>
            <person name="Park H.-J."/>
            <person name="Ramirez L."/>
            <person name="Alfaro M."/>
            <person name="Sun H."/>
            <person name="Tritt A."/>
            <person name="Yoshinaga Y."/>
            <person name="Zwiers L.-H."/>
            <person name="Turgeon B."/>
            <person name="Goodwin S."/>
            <person name="Spatafora J."/>
            <person name="Crous P."/>
            <person name="Grigoriev I."/>
        </authorList>
    </citation>
    <scope>NUCLEOTIDE SEQUENCE</scope>
    <source>
        <strain evidence="3">CBS 119925</strain>
    </source>
</reference>
<protein>
    <recommendedName>
        <fullName evidence="5">Ribosomal protein L10</fullName>
    </recommendedName>
</protein>
<evidence type="ECO:0000256" key="1">
    <source>
        <dbReference type="ARBA" id="ARBA00008889"/>
    </source>
</evidence>
<accession>A0A6A6V1E8</accession>
<dbReference type="AlphaFoldDB" id="A0A6A6V1E8"/>